<feature type="region of interest" description="Disordered" evidence="1">
    <location>
        <begin position="340"/>
        <end position="492"/>
    </location>
</feature>
<feature type="compositionally biased region" description="Polar residues" evidence="1">
    <location>
        <begin position="231"/>
        <end position="250"/>
    </location>
</feature>
<keyword evidence="3" id="KW-1185">Reference proteome</keyword>
<feature type="compositionally biased region" description="Low complexity" evidence="1">
    <location>
        <begin position="284"/>
        <end position="293"/>
    </location>
</feature>
<evidence type="ECO:0000256" key="1">
    <source>
        <dbReference type="SAM" id="MobiDB-lite"/>
    </source>
</evidence>
<feature type="compositionally biased region" description="Polar residues" evidence="1">
    <location>
        <begin position="421"/>
        <end position="431"/>
    </location>
</feature>
<feature type="compositionally biased region" description="Low complexity" evidence="1">
    <location>
        <begin position="352"/>
        <end position="411"/>
    </location>
</feature>
<name>A0AAI8Z603_9PEZI</name>
<comment type="caution">
    <text evidence="2">The sequence shown here is derived from an EMBL/GenBank/DDBJ whole genome shotgun (WGS) entry which is preliminary data.</text>
</comment>
<protein>
    <submittedName>
        <fullName evidence="2">Uncharacterized protein</fullName>
    </submittedName>
</protein>
<reference evidence="2" key="1">
    <citation type="submission" date="2023-11" db="EMBL/GenBank/DDBJ databases">
        <authorList>
            <person name="Alioto T."/>
            <person name="Alioto T."/>
            <person name="Gomez Garrido J."/>
        </authorList>
    </citation>
    <scope>NUCLEOTIDE SEQUENCE</scope>
</reference>
<feature type="compositionally biased region" description="Low complexity" evidence="1">
    <location>
        <begin position="601"/>
        <end position="613"/>
    </location>
</feature>
<feature type="compositionally biased region" description="Low complexity" evidence="1">
    <location>
        <begin position="432"/>
        <end position="473"/>
    </location>
</feature>
<evidence type="ECO:0000313" key="3">
    <source>
        <dbReference type="Proteomes" id="UP001296104"/>
    </source>
</evidence>
<feature type="region of interest" description="Disordered" evidence="1">
    <location>
        <begin position="231"/>
        <end position="328"/>
    </location>
</feature>
<feature type="region of interest" description="Disordered" evidence="1">
    <location>
        <begin position="82"/>
        <end position="147"/>
    </location>
</feature>
<feature type="compositionally biased region" description="Basic and acidic residues" evidence="1">
    <location>
        <begin position="28"/>
        <end position="59"/>
    </location>
</feature>
<dbReference type="Proteomes" id="UP001296104">
    <property type="component" value="Unassembled WGS sequence"/>
</dbReference>
<dbReference type="EMBL" id="CAVMBE010000077">
    <property type="protein sequence ID" value="CAK4033047.1"/>
    <property type="molecule type" value="Genomic_DNA"/>
</dbReference>
<dbReference type="AlphaFoldDB" id="A0AAI8Z603"/>
<feature type="region of interest" description="Disordered" evidence="1">
    <location>
        <begin position="591"/>
        <end position="640"/>
    </location>
</feature>
<evidence type="ECO:0000313" key="2">
    <source>
        <dbReference type="EMBL" id="CAK4033047.1"/>
    </source>
</evidence>
<feature type="compositionally biased region" description="Polar residues" evidence="1">
    <location>
        <begin position="310"/>
        <end position="328"/>
    </location>
</feature>
<organism evidence="2 3">
    <name type="scientific">Lecanosticta acicola</name>
    <dbReference type="NCBI Taxonomy" id="111012"/>
    <lineage>
        <taxon>Eukaryota</taxon>
        <taxon>Fungi</taxon>
        <taxon>Dikarya</taxon>
        <taxon>Ascomycota</taxon>
        <taxon>Pezizomycotina</taxon>
        <taxon>Dothideomycetes</taxon>
        <taxon>Dothideomycetidae</taxon>
        <taxon>Mycosphaerellales</taxon>
        <taxon>Mycosphaerellaceae</taxon>
        <taxon>Lecanosticta</taxon>
    </lineage>
</organism>
<sequence length="708" mass="73990">MDPLVAQMFADLGNERRDVVSAPEEDDRDRGRGKAPRHVRDEEEKKFAAAEAHRNRALEGAKSGNAKGEMIAKWNTPSIFGTDEIAEKMENRYSGQGHRQALEQQEQQKRDRSPGAVRPPRSQINYTHRPAPRTDPSRQRAPSPRAAGAFRFIKGARVAITGRPGTSAAKSVVAPPTPEFRDLLSSALNVNGASKTSSSSTAASRPAMPAMPTTFLAASSAASTANAIQGTHRLSNASRPTAVGASTSAGRRSHDSSAATPAVASPQLGKASVSVSSANTAPRTSSTSSGSTSAPAIPGFNALPGAFPASWNSPSTSGATPRTVPSTGKSLLDLTRSIMSKKSQSTQSTAIAPATSSPPQMASSTAQPQPAAAPRSSVSPQTAGASTSSLLTPSTTPAPATTTARPSAVPPHGTIARQRVTPATSTASLSGPRTRAVPSAARARAPSLAPSSSLEPVSASVSAPAPAPARLIAPNPPGAGVSRPPREQEIEDRVVSSLAYDAAADLTQTQAFLHKYPHGAEFINEAHRKIAEEVVDHSTDPDSADARRYIRLWGNRRDLIGIAAAARAGRYSGQSDDPLLQKVLAAAQKAREKDDAEREAAAASAASSSTVDSSSRRDSASSSGTRHSEPSPGTTEPSITERLRGMITAIFYNTDGVYLCEHQHPVPDPVRMRVNINSTESICNPLDYAAQLEAIAHEMLHRSNGGRK</sequence>
<proteinExistence type="predicted"/>
<feature type="compositionally biased region" description="Basic and acidic residues" evidence="1">
    <location>
        <begin position="591"/>
        <end position="600"/>
    </location>
</feature>
<accession>A0AAI8Z603</accession>
<feature type="compositionally biased region" description="Polar residues" evidence="1">
    <location>
        <begin position="340"/>
        <end position="350"/>
    </location>
</feature>
<gene>
    <name evidence="2" type="ORF">LECACI_7A008205</name>
</gene>
<feature type="compositionally biased region" description="Polar residues" evidence="1">
    <location>
        <begin position="273"/>
        <end position="283"/>
    </location>
</feature>
<feature type="region of interest" description="Disordered" evidence="1">
    <location>
        <begin position="10"/>
        <end position="69"/>
    </location>
</feature>